<comment type="similarity">
    <text evidence="7">Belongs to the binding-protein-dependent transport system permease family.</text>
</comment>
<dbReference type="GO" id="GO:0005886">
    <property type="term" value="C:plasma membrane"/>
    <property type="evidence" value="ECO:0007669"/>
    <property type="project" value="UniProtKB-SubCell"/>
</dbReference>
<dbReference type="Proteomes" id="UP000460272">
    <property type="component" value="Unassembled WGS sequence"/>
</dbReference>
<organism evidence="9 10">
    <name type="scientific">Trebonia kvetii</name>
    <dbReference type="NCBI Taxonomy" id="2480626"/>
    <lineage>
        <taxon>Bacteria</taxon>
        <taxon>Bacillati</taxon>
        <taxon>Actinomycetota</taxon>
        <taxon>Actinomycetes</taxon>
        <taxon>Streptosporangiales</taxon>
        <taxon>Treboniaceae</taxon>
        <taxon>Trebonia</taxon>
    </lineage>
</organism>
<evidence type="ECO:0000256" key="7">
    <source>
        <dbReference type="RuleBase" id="RU363032"/>
    </source>
</evidence>
<feature type="transmembrane region" description="Helical" evidence="7">
    <location>
        <begin position="129"/>
        <end position="148"/>
    </location>
</feature>
<keyword evidence="5 7" id="KW-1133">Transmembrane helix</keyword>
<dbReference type="RefSeq" id="WP_145854661.1">
    <property type="nucleotide sequence ID" value="NZ_RPFW01000003.1"/>
</dbReference>
<reference evidence="9 10" key="1">
    <citation type="submission" date="2018-11" db="EMBL/GenBank/DDBJ databases">
        <title>Trebonia kvetii gen.nov., sp.nov., a novel acidophilic actinobacterium, and proposal of the new actinobacterial family Treboniaceae fam. nov.</title>
        <authorList>
            <person name="Rapoport D."/>
            <person name="Sagova-Mareckova M."/>
            <person name="Sedlacek I."/>
            <person name="Provaznik J."/>
            <person name="Kralova S."/>
            <person name="Pavlinic D."/>
            <person name="Benes V."/>
            <person name="Kopecky J."/>
        </authorList>
    </citation>
    <scope>NUCLEOTIDE SEQUENCE [LARGE SCALE GENOMIC DNA]</scope>
    <source>
        <strain evidence="9 10">15Tr583</strain>
    </source>
</reference>
<keyword evidence="10" id="KW-1185">Reference proteome</keyword>
<dbReference type="SUPFAM" id="SSF161098">
    <property type="entry name" value="MetI-like"/>
    <property type="match status" value="1"/>
</dbReference>
<keyword evidence="4 7" id="KW-0812">Transmembrane</keyword>
<feature type="transmembrane region" description="Helical" evidence="7">
    <location>
        <begin position="96"/>
        <end position="117"/>
    </location>
</feature>
<evidence type="ECO:0000256" key="2">
    <source>
        <dbReference type="ARBA" id="ARBA00022448"/>
    </source>
</evidence>
<comment type="subcellular location">
    <subcellularLocation>
        <location evidence="1 7">Cell membrane</location>
        <topology evidence="1 7">Multi-pass membrane protein</topology>
    </subcellularLocation>
</comment>
<feature type="transmembrane region" description="Helical" evidence="7">
    <location>
        <begin position="204"/>
        <end position="226"/>
    </location>
</feature>
<evidence type="ECO:0000259" key="8">
    <source>
        <dbReference type="PROSITE" id="PS50928"/>
    </source>
</evidence>
<proteinExistence type="inferred from homology"/>
<evidence type="ECO:0000256" key="1">
    <source>
        <dbReference type="ARBA" id="ARBA00004651"/>
    </source>
</evidence>
<dbReference type="Pfam" id="PF00528">
    <property type="entry name" value="BPD_transp_1"/>
    <property type="match status" value="1"/>
</dbReference>
<evidence type="ECO:0000313" key="9">
    <source>
        <dbReference type="EMBL" id="TVZ04574.1"/>
    </source>
</evidence>
<sequence length="301" mass="32923">MRSVSIETPADRLPAPAGRRPAAAWRWRRRYRWIAVAAGAVIVAMTYFPIVFVLSNSLKSGQNIFSSGVFSLFTQFEFQNYSTAWTGIARPLGNTLIVAALSIVLGVSAAAFGAYAFSQLRFRGKDMLFLAYVALLLVPSTLTLIPLFLTVQKLHLFNTWWALVLPYAASAQPLLVLIFRGFFDQIPADLLESARVDGCTEWQVLARIVAPLTRPVLLTGAILVTINVWGDYLWPTIVIQDPSRTTISAGVQQFVGSFGLNLTGGGAVFAAFVMATLPMFVLVGFTMRYFVSGLTEGAVKL</sequence>
<gene>
    <name evidence="9" type="ORF">EAS64_19680</name>
</gene>
<evidence type="ECO:0000256" key="4">
    <source>
        <dbReference type="ARBA" id="ARBA00022692"/>
    </source>
</evidence>
<dbReference type="Gene3D" id="1.10.3720.10">
    <property type="entry name" value="MetI-like"/>
    <property type="match status" value="1"/>
</dbReference>
<dbReference type="GO" id="GO:0055085">
    <property type="term" value="P:transmembrane transport"/>
    <property type="evidence" value="ECO:0007669"/>
    <property type="project" value="InterPro"/>
</dbReference>
<dbReference type="PROSITE" id="PS50928">
    <property type="entry name" value="ABC_TM1"/>
    <property type="match status" value="1"/>
</dbReference>
<dbReference type="InterPro" id="IPR000515">
    <property type="entry name" value="MetI-like"/>
</dbReference>
<feature type="transmembrane region" description="Helical" evidence="7">
    <location>
        <begin position="267"/>
        <end position="291"/>
    </location>
</feature>
<feature type="transmembrane region" description="Helical" evidence="7">
    <location>
        <begin position="33"/>
        <end position="54"/>
    </location>
</feature>
<evidence type="ECO:0000256" key="3">
    <source>
        <dbReference type="ARBA" id="ARBA00022475"/>
    </source>
</evidence>
<dbReference type="AlphaFoldDB" id="A0A6P2BZP9"/>
<keyword evidence="3" id="KW-1003">Cell membrane</keyword>
<name>A0A6P2BZP9_9ACTN</name>
<keyword evidence="2 7" id="KW-0813">Transport</keyword>
<feature type="transmembrane region" description="Helical" evidence="7">
    <location>
        <begin position="160"/>
        <end position="183"/>
    </location>
</feature>
<keyword evidence="6 7" id="KW-0472">Membrane</keyword>
<protein>
    <submittedName>
        <fullName evidence="9">Carbohydrate ABC transporter permease</fullName>
    </submittedName>
</protein>
<dbReference type="EMBL" id="RPFW01000003">
    <property type="protein sequence ID" value="TVZ04574.1"/>
    <property type="molecule type" value="Genomic_DNA"/>
</dbReference>
<dbReference type="PANTHER" id="PTHR43744:SF12">
    <property type="entry name" value="ABC TRANSPORTER PERMEASE PROTEIN MG189-RELATED"/>
    <property type="match status" value="1"/>
</dbReference>
<accession>A0A6P2BZP9</accession>
<dbReference type="CDD" id="cd06261">
    <property type="entry name" value="TM_PBP2"/>
    <property type="match status" value="1"/>
</dbReference>
<feature type="domain" description="ABC transmembrane type-1" evidence="8">
    <location>
        <begin position="92"/>
        <end position="286"/>
    </location>
</feature>
<evidence type="ECO:0000313" key="10">
    <source>
        <dbReference type="Proteomes" id="UP000460272"/>
    </source>
</evidence>
<comment type="caution">
    <text evidence="9">The sequence shown here is derived from an EMBL/GenBank/DDBJ whole genome shotgun (WGS) entry which is preliminary data.</text>
</comment>
<dbReference type="PANTHER" id="PTHR43744">
    <property type="entry name" value="ABC TRANSPORTER PERMEASE PROTEIN MG189-RELATED-RELATED"/>
    <property type="match status" value="1"/>
</dbReference>
<evidence type="ECO:0000256" key="6">
    <source>
        <dbReference type="ARBA" id="ARBA00023136"/>
    </source>
</evidence>
<evidence type="ECO:0000256" key="5">
    <source>
        <dbReference type="ARBA" id="ARBA00022989"/>
    </source>
</evidence>
<dbReference type="OrthoDB" id="5138956at2"/>
<dbReference type="InterPro" id="IPR035906">
    <property type="entry name" value="MetI-like_sf"/>
</dbReference>